<reference evidence="1" key="1">
    <citation type="journal article" date="2019" name="Sci. Rep.">
        <title>Draft genome of Tanacetum cinerariifolium, the natural source of mosquito coil.</title>
        <authorList>
            <person name="Yamashiro T."/>
            <person name="Shiraishi A."/>
            <person name="Satake H."/>
            <person name="Nakayama K."/>
        </authorList>
    </citation>
    <scope>NUCLEOTIDE SEQUENCE</scope>
</reference>
<evidence type="ECO:0000313" key="1">
    <source>
        <dbReference type="EMBL" id="GEU40587.1"/>
    </source>
</evidence>
<organism evidence="1">
    <name type="scientific">Tanacetum cinerariifolium</name>
    <name type="common">Dalmatian daisy</name>
    <name type="synonym">Chrysanthemum cinerariifolium</name>
    <dbReference type="NCBI Taxonomy" id="118510"/>
    <lineage>
        <taxon>Eukaryota</taxon>
        <taxon>Viridiplantae</taxon>
        <taxon>Streptophyta</taxon>
        <taxon>Embryophyta</taxon>
        <taxon>Tracheophyta</taxon>
        <taxon>Spermatophyta</taxon>
        <taxon>Magnoliopsida</taxon>
        <taxon>eudicotyledons</taxon>
        <taxon>Gunneridae</taxon>
        <taxon>Pentapetalae</taxon>
        <taxon>asterids</taxon>
        <taxon>campanulids</taxon>
        <taxon>Asterales</taxon>
        <taxon>Asteraceae</taxon>
        <taxon>Asteroideae</taxon>
        <taxon>Anthemideae</taxon>
        <taxon>Anthemidinae</taxon>
        <taxon>Tanacetum</taxon>
    </lineage>
</organism>
<dbReference type="AlphaFoldDB" id="A0A6L2JVK5"/>
<protein>
    <submittedName>
        <fullName evidence="1">Uncharacterized protein</fullName>
    </submittedName>
</protein>
<comment type="caution">
    <text evidence="1">The sequence shown here is derived from an EMBL/GenBank/DDBJ whole genome shotgun (WGS) entry which is preliminary data.</text>
</comment>
<gene>
    <name evidence="1" type="ORF">Tci_012565</name>
</gene>
<sequence>MMAIVRKKTGDGEPDGGFRRIPTAYVVVRGDAGFDGGGEDDGGYAGGGSAGMRSIENARVCVCFVGV</sequence>
<dbReference type="EMBL" id="BKCJ010001322">
    <property type="protein sequence ID" value="GEU40587.1"/>
    <property type="molecule type" value="Genomic_DNA"/>
</dbReference>
<name>A0A6L2JVK5_TANCI</name>
<accession>A0A6L2JVK5</accession>
<proteinExistence type="predicted"/>